<organism evidence="2 3">
    <name type="scientific">Elysia crispata</name>
    <name type="common">lettuce slug</name>
    <dbReference type="NCBI Taxonomy" id="231223"/>
    <lineage>
        <taxon>Eukaryota</taxon>
        <taxon>Metazoa</taxon>
        <taxon>Spiralia</taxon>
        <taxon>Lophotrochozoa</taxon>
        <taxon>Mollusca</taxon>
        <taxon>Gastropoda</taxon>
        <taxon>Heterobranchia</taxon>
        <taxon>Euthyneura</taxon>
        <taxon>Panpulmonata</taxon>
        <taxon>Sacoglossa</taxon>
        <taxon>Placobranchoidea</taxon>
        <taxon>Plakobranchidae</taxon>
        <taxon>Elysia</taxon>
    </lineage>
</organism>
<dbReference type="AlphaFoldDB" id="A0AAE0XZW7"/>
<name>A0AAE0XZW7_9GAST</name>
<comment type="caution">
    <text evidence="2">The sequence shown here is derived from an EMBL/GenBank/DDBJ whole genome shotgun (WGS) entry which is preliminary data.</text>
</comment>
<proteinExistence type="predicted"/>
<reference evidence="2" key="1">
    <citation type="journal article" date="2023" name="G3 (Bethesda)">
        <title>A reference genome for the long-term kleptoplast-retaining sea slug Elysia crispata morphotype clarki.</title>
        <authorList>
            <person name="Eastman K.E."/>
            <person name="Pendleton A.L."/>
            <person name="Shaikh M.A."/>
            <person name="Suttiyut T."/>
            <person name="Ogas R."/>
            <person name="Tomko P."/>
            <person name="Gavelis G."/>
            <person name="Widhalm J.R."/>
            <person name="Wisecaver J.H."/>
        </authorList>
    </citation>
    <scope>NUCLEOTIDE SEQUENCE</scope>
    <source>
        <strain evidence="2">ECLA1</strain>
    </source>
</reference>
<gene>
    <name evidence="2" type="ORF">RRG08_038746</name>
</gene>
<feature type="region of interest" description="Disordered" evidence="1">
    <location>
        <begin position="1"/>
        <end position="37"/>
    </location>
</feature>
<evidence type="ECO:0000256" key="1">
    <source>
        <dbReference type="SAM" id="MobiDB-lite"/>
    </source>
</evidence>
<evidence type="ECO:0000313" key="2">
    <source>
        <dbReference type="EMBL" id="KAK3727389.1"/>
    </source>
</evidence>
<evidence type="ECO:0000313" key="3">
    <source>
        <dbReference type="Proteomes" id="UP001283361"/>
    </source>
</evidence>
<feature type="compositionally biased region" description="Low complexity" evidence="1">
    <location>
        <begin position="9"/>
        <end position="23"/>
    </location>
</feature>
<accession>A0AAE0XZW7</accession>
<sequence length="72" mass="7787">MVLSDKLAPSRTFATAAPPAAARVPPPPETMGAPLSPSPATIELASASAANIKRLLYPERIDQLFVEYTWHW</sequence>
<dbReference type="EMBL" id="JAWDGP010007241">
    <property type="protein sequence ID" value="KAK3727389.1"/>
    <property type="molecule type" value="Genomic_DNA"/>
</dbReference>
<protein>
    <submittedName>
        <fullName evidence="2">Uncharacterized protein</fullName>
    </submittedName>
</protein>
<dbReference type="Proteomes" id="UP001283361">
    <property type="component" value="Unassembled WGS sequence"/>
</dbReference>
<keyword evidence="3" id="KW-1185">Reference proteome</keyword>